<organism evidence="2 3">
    <name type="scientific">Botryotinia fuckeliana (strain T4)</name>
    <name type="common">Noble rot fungus</name>
    <name type="synonym">Botrytis cinerea</name>
    <dbReference type="NCBI Taxonomy" id="999810"/>
    <lineage>
        <taxon>Eukaryota</taxon>
        <taxon>Fungi</taxon>
        <taxon>Dikarya</taxon>
        <taxon>Ascomycota</taxon>
        <taxon>Pezizomycotina</taxon>
        <taxon>Leotiomycetes</taxon>
        <taxon>Helotiales</taxon>
        <taxon>Sclerotiniaceae</taxon>
        <taxon>Botrytis</taxon>
    </lineage>
</organism>
<name>G2XQT4_BOTF4</name>
<accession>G2XQT4</accession>
<dbReference type="EMBL" id="FQ790253">
    <property type="protein sequence ID" value="CCD33621.1"/>
    <property type="molecule type" value="Genomic_DNA"/>
</dbReference>
<reference evidence="3" key="1">
    <citation type="journal article" date="2011" name="PLoS Genet.">
        <title>Genomic analysis of the necrotrophic fungal pathogens Sclerotinia sclerotiorum and Botrytis cinerea.</title>
        <authorList>
            <person name="Amselem J."/>
            <person name="Cuomo C.A."/>
            <person name="van Kan J.A."/>
            <person name="Viaud M."/>
            <person name="Benito E.P."/>
            <person name="Couloux A."/>
            <person name="Coutinho P.M."/>
            <person name="de Vries R.P."/>
            <person name="Dyer P.S."/>
            <person name="Fillinger S."/>
            <person name="Fournier E."/>
            <person name="Gout L."/>
            <person name="Hahn M."/>
            <person name="Kohn L."/>
            <person name="Lapalu N."/>
            <person name="Plummer K.M."/>
            <person name="Pradier J.M."/>
            <person name="Quevillon E."/>
            <person name="Sharon A."/>
            <person name="Simon A."/>
            <person name="ten Have A."/>
            <person name="Tudzynski B."/>
            <person name="Tudzynski P."/>
            <person name="Wincker P."/>
            <person name="Andrew M."/>
            <person name="Anthouard V."/>
            <person name="Beever R.E."/>
            <person name="Beffa R."/>
            <person name="Benoit I."/>
            <person name="Bouzid O."/>
            <person name="Brault B."/>
            <person name="Chen Z."/>
            <person name="Choquer M."/>
            <person name="Collemare J."/>
            <person name="Cotton P."/>
            <person name="Danchin E.G."/>
            <person name="Da Silva C."/>
            <person name="Gautier A."/>
            <person name="Giraud C."/>
            <person name="Giraud T."/>
            <person name="Gonzalez C."/>
            <person name="Grossetete S."/>
            <person name="Guldener U."/>
            <person name="Henrissat B."/>
            <person name="Howlett B.J."/>
            <person name="Kodira C."/>
            <person name="Kretschmer M."/>
            <person name="Lappartient A."/>
            <person name="Leroch M."/>
            <person name="Levis C."/>
            <person name="Mauceli E."/>
            <person name="Neuveglise C."/>
            <person name="Oeser B."/>
            <person name="Pearson M."/>
            <person name="Poulain J."/>
            <person name="Poussereau N."/>
            <person name="Quesneville H."/>
            <person name="Rascle C."/>
            <person name="Schumacher J."/>
            <person name="Segurens B."/>
            <person name="Sexton A."/>
            <person name="Silva E."/>
            <person name="Sirven C."/>
            <person name="Soanes D.M."/>
            <person name="Talbot N.J."/>
            <person name="Templeton M."/>
            <person name="Yandava C."/>
            <person name="Yarden O."/>
            <person name="Zeng Q."/>
            <person name="Rollins J.A."/>
            <person name="Lebrun M.H."/>
            <person name="Dickman M."/>
        </authorList>
    </citation>
    <scope>NUCLEOTIDE SEQUENCE [LARGE SCALE GENOMIC DNA]</scope>
    <source>
        <strain evidence="3">T4</strain>
    </source>
</reference>
<dbReference type="AlphaFoldDB" id="G2XQT4"/>
<proteinExistence type="predicted"/>
<evidence type="ECO:0000313" key="3">
    <source>
        <dbReference type="Proteomes" id="UP000008177"/>
    </source>
</evidence>
<gene>
    <name evidence="2" type="ORF">BofuT4_uP068370.1</name>
</gene>
<protein>
    <submittedName>
        <fullName evidence="2">Uncharacterized protein</fullName>
    </submittedName>
</protein>
<dbReference type="Proteomes" id="UP000008177">
    <property type="component" value="Unplaced contigs"/>
</dbReference>
<sequence length="66" mass="7614">MYTSQEIKQKEVSDQEFWVKYSFTFAQASEQDGIDKQDSIQSTPSERGEMRANLVTSHRQAHCGRS</sequence>
<dbReference type="InParanoid" id="G2XQT4"/>
<evidence type="ECO:0000313" key="2">
    <source>
        <dbReference type="EMBL" id="CCD33621.1"/>
    </source>
</evidence>
<feature type="region of interest" description="Disordered" evidence="1">
    <location>
        <begin position="32"/>
        <end position="66"/>
    </location>
</feature>
<dbReference type="HOGENOM" id="CLU_2830887_0_0_1"/>
<evidence type="ECO:0000256" key="1">
    <source>
        <dbReference type="SAM" id="MobiDB-lite"/>
    </source>
</evidence>